<gene>
    <name evidence="1" type="ORF">MRATA1EN1_LOCUS14455</name>
</gene>
<evidence type="ECO:0000313" key="1">
    <source>
        <dbReference type="EMBL" id="CAI9165493.1"/>
    </source>
</evidence>
<evidence type="ECO:0000313" key="2">
    <source>
        <dbReference type="Proteomes" id="UP001176941"/>
    </source>
</evidence>
<accession>A0ABN8YVW2</accession>
<keyword evidence="2" id="KW-1185">Reference proteome</keyword>
<dbReference type="EMBL" id="OX459960">
    <property type="protein sequence ID" value="CAI9165493.1"/>
    <property type="molecule type" value="Genomic_DNA"/>
</dbReference>
<name>A0ABN8YVW2_RANTA</name>
<protein>
    <submittedName>
        <fullName evidence="1">Uncharacterized protein</fullName>
    </submittedName>
</protein>
<organism evidence="1 2">
    <name type="scientific">Rangifer tarandus platyrhynchus</name>
    <name type="common">Svalbard reindeer</name>
    <dbReference type="NCBI Taxonomy" id="3082113"/>
    <lineage>
        <taxon>Eukaryota</taxon>
        <taxon>Metazoa</taxon>
        <taxon>Chordata</taxon>
        <taxon>Craniata</taxon>
        <taxon>Vertebrata</taxon>
        <taxon>Euteleostomi</taxon>
        <taxon>Mammalia</taxon>
        <taxon>Eutheria</taxon>
        <taxon>Laurasiatheria</taxon>
        <taxon>Artiodactyla</taxon>
        <taxon>Ruminantia</taxon>
        <taxon>Pecora</taxon>
        <taxon>Cervidae</taxon>
        <taxon>Odocoileinae</taxon>
        <taxon>Rangifer</taxon>
    </lineage>
</organism>
<dbReference type="Proteomes" id="UP001176941">
    <property type="component" value="Chromosome 24"/>
</dbReference>
<sequence>MEAIWLQSTGLLAVTSPGLEGAQAGDTRRLISWYCGGAALRFPLDVSFSWGVWEFLVTPCPAPISEGHASGDKASGAQGSNTKNQASGQALHFCVIERILVGNRGLWEFGESRRGLFTSSAQRQTCNSLLSAGVTANQQNHPAAAECGILDQGGEREEKPRILSIPCPHWKH</sequence>
<proteinExistence type="predicted"/>
<reference evidence="1" key="1">
    <citation type="submission" date="2023-04" db="EMBL/GenBank/DDBJ databases">
        <authorList>
            <consortium name="ELIXIR-Norway"/>
        </authorList>
    </citation>
    <scope>NUCLEOTIDE SEQUENCE [LARGE SCALE GENOMIC DNA]</scope>
</reference>